<comment type="caution">
    <text evidence="1">The sequence shown here is derived from an EMBL/GenBank/DDBJ whole genome shotgun (WGS) entry which is preliminary data.</text>
</comment>
<protein>
    <submittedName>
        <fullName evidence="1">Antibiotic biosynthesis monooxygenase family protein</fullName>
        <ecNumber evidence="1">1.14.-.-</ecNumber>
    </submittedName>
</protein>
<keyword evidence="2" id="KW-1185">Reference proteome</keyword>
<keyword evidence="1" id="KW-0503">Monooxygenase</keyword>
<dbReference type="EMBL" id="JBHUME010000007">
    <property type="protein sequence ID" value="MFD2612506.1"/>
    <property type="molecule type" value="Genomic_DNA"/>
</dbReference>
<dbReference type="SUPFAM" id="SSF54909">
    <property type="entry name" value="Dimeric alpha+beta barrel"/>
    <property type="match status" value="1"/>
</dbReference>
<reference evidence="2" key="1">
    <citation type="journal article" date="2019" name="Int. J. Syst. Evol. Microbiol.">
        <title>The Global Catalogue of Microorganisms (GCM) 10K type strain sequencing project: providing services to taxonomists for standard genome sequencing and annotation.</title>
        <authorList>
            <consortium name="The Broad Institute Genomics Platform"/>
            <consortium name="The Broad Institute Genome Sequencing Center for Infectious Disease"/>
            <person name="Wu L."/>
            <person name="Ma J."/>
        </authorList>
    </citation>
    <scope>NUCLEOTIDE SEQUENCE [LARGE SCALE GENOMIC DNA]</scope>
    <source>
        <strain evidence="2">KCTC 3950</strain>
    </source>
</reference>
<evidence type="ECO:0000313" key="2">
    <source>
        <dbReference type="Proteomes" id="UP001597541"/>
    </source>
</evidence>
<proteinExistence type="predicted"/>
<dbReference type="RefSeq" id="WP_377602125.1">
    <property type="nucleotide sequence ID" value="NZ_JBHUME010000007.1"/>
</dbReference>
<gene>
    <name evidence="1" type="ORF">ACFSUF_08735</name>
</gene>
<dbReference type="InterPro" id="IPR011008">
    <property type="entry name" value="Dimeric_a/b-barrel"/>
</dbReference>
<sequence>MMYARFGMLRLRNTTPLSFAEQLASQKLQLLRSVKGFRGITFLGEKVTNEFATISYWESEEDVIAAGKIIASEISGSIPLVYLESPPVVIIYEVYEPSTGLPS</sequence>
<evidence type="ECO:0000313" key="1">
    <source>
        <dbReference type="EMBL" id="MFD2612506.1"/>
    </source>
</evidence>
<accession>A0ABW5PB37</accession>
<dbReference type="GO" id="GO:0004497">
    <property type="term" value="F:monooxygenase activity"/>
    <property type="evidence" value="ECO:0007669"/>
    <property type="project" value="UniProtKB-KW"/>
</dbReference>
<dbReference type="EC" id="1.14.-.-" evidence="1"/>
<name>A0ABW5PB37_9BACL</name>
<organism evidence="1 2">
    <name type="scientific">Paenibacillus gansuensis</name>
    <dbReference type="NCBI Taxonomy" id="306542"/>
    <lineage>
        <taxon>Bacteria</taxon>
        <taxon>Bacillati</taxon>
        <taxon>Bacillota</taxon>
        <taxon>Bacilli</taxon>
        <taxon>Bacillales</taxon>
        <taxon>Paenibacillaceae</taxon>
        <taxon>Paenibacillus</taxon>
    </lineage>
</organism>
<keyword evidence="1" id="KW-0560">Oxidoreductase</keyword>
<dbReference type="Proteomes" id="UP001597541">
    <property type="component" value="Unassembled WGS sequence"/>
</dbReference>